<feature type="region of interest" description="Disordered" evidence="8">
    <location>
        <begin position="1"/>
        <end position="73"/>
    </location>
</feature>
<dbReference type="PROSITE" id="PS51283">
    <property type="entry name" value="DUSP"/>
    <property type="match status" value="1"/>
</dbReference>
<keyword evidence="5" id="KW-0833">Ubl conjugation pathway</keyword>
<evidence type="ECO:0000256" key="4">
    <source>
        <dbReference type="ARBA" id="ARBA00022670"/>
    </source>
</evidence>
<accession>A0A0C3DKU0</accession>
<dbReference type="HOGENOM" id="CLU_001060_7_1_1"/>
<dbReference type="Gene3D" id="3.30.2230.10">
    <property type="entry name" value="DUSP-like"/>
    <property type="match status" value="1"/>
</dbReference>
<organism evidence="11 12">
    <name type="scientific">Scleroderma citrinum Foug A</name>
    <dbReference type="NCBI Taxonomy" id="1036808"/>
    <lineage>
        <taxon>Eukaryota</taxon>
        <taxon>Fungi</taxon>
        <taxon>Dikarya</taxon>
        <taxon>Basidiomycota</taxon>
        <taxon>Agaricomycotina</taxon>
        <taxon>Agaricomycetes</taxon>
        <taxon>Agaricomycetidae</taxon>
        <taxon>Boletales</taxon>
        <taxon>Sclerodermatineae</taxon>
        <taxon>Sclerodermataceae</taxon>
        <taxon>Scleroderma</taxon>
    </lineage>
</organism>
<dbReference type="GO" id="GO:0004843">
    <property type="term" value="F:cysteine-type deubiquitinase activity"/>
    <property type="evidence" value="ECO:0007669"/>
    <property type="project" value="UniProtKB-EC"/>
</dbReference>
<dbReference type="EC" id="3.4.19.12" evidence="3"/>
<protein>
    <recommendedName>
        <fullName evidence="3">ubiquitinyl hydrolase 1</fullName>
        <ecNumber evidence="3">3.4.19.12</ecNumber>
    </recommendedName>
</protein>
<comment type="catalytic activity">
    <reaction evidence="1">
        <text>Thiol-dependent hydrolysis of ester, thioester, amide, peptide and isopeptide bonds formed by the C-terminal Gly of ubiquitin (a 76-residue protein attached to proteins as an intracellular targeting signal).</text>
        <dbReference type="EC" id="3.4.19.12"/>
    </reaction>
</comment>
<dbReference type="Pfam" id="PF06337">
    <property type="entry name" value="DUSP"/>
    <property type="match status" value="1"/>
</dbReference>
<dbReference type="SMART" id="SM00695">
    <property type="entry name" value="DUSP"/>
    <property type="match status" value="1"/>
</dbReference>
<comment type="similarity">
    <text evidence="2">Belongs to the peptidase C19 family.</text>
</comment>
<evidence type="ECO:0000256" key="1">
    <source>
        <dbReference type="ARBA" id="ARBA00000707"/>
    </source>
</evidence>
<evidence type="ECO:0000256" key="7">
    <source>
        <dbReference type="ARBA" id="ARBA00022807"/>
    </source>
</evidence>
<dbReference type="InterPro" id="IPR038765">
    <property type="entry name" value="Papain-like_cys_pep_sf"/>
</dbReference>
<dbReference type="Proteomes" id="UP000053989">
    <property type="component" value="Unassembled WGS sequence"/>
</dbReference>
<dbReference type="SUPFAM" id="SSF143791">
    <property type="entry name" value="DUSP-like"/>
    <property type="match status" value="1"/>
</dbReference>
<feature type="region of interest" description="Disordered" evidence="8">
    <location>
        <begin position="1131"/>
        <end position="1150"/>
    </location>
</feature>
<dbReference type="EMBL" id="KN822053">
    <property type="protein sequence ID" value="KIM61310.1"/>
    <property type="molecule type" value="Genomic_DNA"/>
</dbReference>
<dbReference type="SUPFAM" id="SSF54001">
    <property type="entry name" value="Cysteine proteinases"/>
    <property type="match status" value="1"/>
</dbReference>
<dbReference type="PROSITE" id="PS50235">
    <property type="entry name" value="USP_3"/>
    <property type="match status" value="1"/>
</dbReference>
<evidence type="ECO:0000259" key="10">
    <source>
        <dbReference type="PROSITE" id="PS51283"/>
    </source>
</evidence>
<feature type="compositionally biased region" description="Low complexity" evidence="8">
    <location>
        <begin position="29"/>
        <end position="41"/>
    </location>
</feature>
<dbReference type="InterPro" id="IPR035927">
    <property type="entry name" value="DUSP-like_sf"/>
</dbReference>
<keyword evidence="12" id="KW-1185">Reference proteome</keyword>
<dbReference type="GO" id="GO:0016579">
    <property type="term" value="P:protein deubiquitination"/>
    <property type="evidence" value="ECO:0007669"/>
    <property type="project" value="InterPro"/>
</dbReference>
<dbReference type="Gene3D" id="3.90.70.10">
    <property type="entry name" value="Cysteine proteinases"/>
    <property type="match status" value="2"/>
</dbReference>
<feature type="compositionally biased region" description="Polar residues" evidence="8">
    <location>
        <begin position="1169"/>
        <end position="1179"/>
    </location>
</feature>
<keyword evidence="6" id="KW-0378">Hydrolase</keyword>
<evidence type="ECO:0000313" key="11">
    <source>
        <dbReference type="EMBL" id="KIM61310.1"/>
    </source>
</evidence>
<dbReference type="InterPro" id="IPR001394">
    <property type="entry name" value="Peptidase_C19_UCH"/>
</dbReference>
<proteinExistence type="inferred from homology"/>
<dbReference type="STRING" id="1036808.A0A0C3DKU0"/>
<feature type="domain" description="USP" evidence="9">
    <location>
        <begin position="414"/>
        <end position="1114"/>
    </location>
</feature>
<evidence type="ECO:0000256" key="5">
    <source>
        <dbReference type="ARBA" id="ARBA00022786"/>
    </source>
</evidence>
<gene>
    <name evidence="11" type="ORF">SCLCIDRAFT_1216081</name>
</gene>
<dbReference type="GO" id="GO:0006508">
    <property type="term" value="P:proteolysis"/>
    <property type="evidence" value="ECO:0007669"/>
    <property type="project" value="UniProtKB-KW"/>
</dbReference>
<sequence length="1286" mass="144253">MNFPSPAASPLPQNKESDTGSTSRKRQRSQSMQSSSSSVKRSASEGPVAATPVLTSTADEKPHTTSVADSDIDSYMQIHGDDDRGAVTLAAPYGPVQQVPPANLTPPEKFEYIKQLRDRGMHVGETWFVVSRQWYRRWEFACQGTMDKSGGPVEENDIGPVDNTGLVDHDGNLTSNVTEGVNVEFVPEDTWKAFVAWYGAATYPLPRSVIARGHFGEASLELRPPRLRLLLVVETKRDEADRRPEYVTLSTKDTVKTLCRELLAKLSARRPESYKIWKMPQGEYEGVQLPADKFLSSGAELLEISDKSLEDSLIEFDDSFAVEFPQEGKWISDQLSSANEPVPILQPLFSQDNDFFTKLGNSSRSTQQQQQPQRQWTPITSSSSSFAKSKETQITPFMSQGFSKMKVVQEPGTLGLGNMGNTCFMNSALQCLAHTEGLIEYFLSGLYQSELNPDNPLGMQGAIAEVFGALLHRIWAKDSTIGTYSPREFKLRLQRFAPQFSGYQQHDSQEFVAFLLDGLHEDLNRVLKKPYVEKPDWEGGSDLELAQLAQQSWQGYMRRNDSVIVDLFQGQYQSTLVCPECEKVSITFDPFMYLTLPVPVEKKWAHTIYYVPWDLSRPHVKIPVEISRDASFKDLRSLLGRWTGVPAENLLTLETFGHRFYKNLDDTVQCGDMLENDSILCFELPCNARQSRLYKKKDDDPFIVPVLLADSQYRPTYGYRSQLAFGQPFIAVVDPVDAQSFEGILHAVVDRLQRWTNNARDLFVWEEAPTSLIDTVPVSVPPIDVLTEIKENGDVVSVEDMAIENDITAQTFDTMEGIADQKDATAEEDTMLDDSADHVPQIVEMKTNVFGLRLQAAQKDYGSGFSSFSSQRLESLESRADDVEEGAPLLKEWDAIYCEFDENMKAYFFGDDTSRWEHALWNTWDTFVHPEYAEAKRASLNKNSEGISINDCLEEFTKEEKLGEDDLWYCPRCKKHQQATKKFDLWKVPDILAVHLKRFSNNRTLRDKIDAFVDFPIEGLDLTHLVGERATGKRLSESGVDIQELGIHDLDEPLIYDLYAVDEHLGGLGGGHYRAYAFHHIVGQWYHFDDSYVTPTEAANAVNANAYLLFYKRRSDRPLGGKTLQKIEDARQAAMEEVTHSEQQLPTPPEDVAPPAFVMPQNLHLAGSAPQSPGKSTPPASLPPPLEDTADLLPSFDDALSDPIIRSSLLLNDSSYEVIDPRWSVTPTSSVAAEGDDEYQKLDSPEGSLNRFWPDNSSASPVNSDSSSNLVPTDGPTTDFEEIPGQ</sequence>
<evidence type="ECO:0000256" key="6">
    <source>
        <dbReference type="ARBA" id="ARBA00022801"/>
    </source>
</evidence>
<feature type="region of interest" description="Disordered" evidence="8">
    <location>
        <begin position="1227"/>
        <end position="1286"/>
    </location>
</feature>
<dbReference type="FunCoup" id="A0A0C3DKU0">
    <property type="interactions" value="455"/>
</dbReference>
<keyword evidence="7" id="KW-0788">Thiol protease</keyword>
<feature type="compositionally biased region" description="Low complexity" evidence="8">
    <location>
        <begin position="1254"/>
        <end position="1272"/>
    </location>
</feature>
<dbReference type="InterPro" id="IPR028889">
    <property type="entry name" value="USP"/>
</dbReference>
<evidence type="ECO:0000313" key="12">
    <source>
        <dbReference type="Proteomes" id="UP000053989"/>
    </source>
</evidence>
<keyword evidence="4" id="KW-0645">Protease</keyword>
<dbReference type="PANTHER" id="PTHR21646:SF24">
    <property type="entry name" value="UBIQUITIN CARBOXYL-TERMINAL HYDROLASE"/>
    <property type="match status" value="1"/>
</dbReference>
<dbReference type="InterPro" id="IPR050185">
    <property type="entry name" value="Ub_carboxyl-term_hydrolase"/>
</dbReference>
<dbReference type="InterPro" id="IPR018200">
    <property type="entry name" value="USP_CS"/>
</dbReference>
<dbReference type="OrthoDB" id="292964at2759"/>
<evidence type="ECO:0000259" key="9">
    <source>
        <dbReference type="PROSITE" id="PS50235"/>
    </source>
</evidence>
<evidence type="ECO:0000256" key="8">
    <source>
        <dbReference type="SAM" id="MobiDB-lite"/>
    </source>
</evidence>
<dbReference type="PROSITE" id="PS00973">
    <property type="entry name" value="USP_2"/>
    <property type="match status" value="1"/>
</dbReference>
<feature type="region of interest" description="Disordered" evidence="8">
    <location>
        <begin position="1164"/>
        <end position="1194"/>
    </location>
</feature>
<feature type="domain" description="DUSP" evidence="10">
    <location>
        <begin position="104"/>
        <end position="210"/>
    </location>
</feature>
<dbReference type="PANTHER" id="PTHR21646">
    <property type="entry name" value="UBIQUITIN CARBOXYL-TERMINAL HYDROLASE"/>
    <property type="match status" value="1"/>
</dbReference>
<feature type="region of interest" description="Disordered" evidence="8">
    <location>
        <begin position="359"/>
        <end position="387"/>
    </location>
</feature>
<dbReference type="Pfam" id="PF00443">
    <property type="entry name" value="UCH"/>
    <property type="match status" value="1"/>
</dbReference>
<dbReference type="PROSITE" id="PS00972">
    <property type="entry name" value="USP_1"/>
    <property type="match status" value="1"/>
</dbReference>
<dbReference type="InterPro" id="IPR006615">
    <property type="entry name" value="Pept_C19_DUSP"/>
</dbReference>
<feature type="compositionally biased region" description="Low complexity" evidence="8">
    <location>
        <begin position="363"/>
        <end position="385"/>
    </location>
</feature>
<reference evidence="11 12" key="1">
    <citation type="submission" date="2014-04" db="EMBL/GenBank/DDBJ databases">
        <authorList>
            <consortium name="DOE Joint Genome Institute"/>
            <person name="Kuo A."/>
            <person name="Kohler A."/>
            <person name="Nagy L.G."/>
            <person name="Floudas D."/>
            <person name="Copeland A."/>
            <person name="Barry K.W."/>
            <person name="Cichocki N."/>
            <person name="Veneault-Fourrey C."/>
            <person name="LaButti K."/>
            <person name="Lindquist E.A."/>
            <person name="Lipzen A."/>
            <person name="Lundell T."/>
            <person name="Morin E."/>
            <person name="Murat C."/>
            <person name="Sun H."/>
            <person name="Tunlid A."/>
            <person name="Henrissat B."/>
            <person name="Grigoriev I.V."/>
            <person name="Hibbett D.S."/>
            <person name="Martin F."/>
            <person name="Nordberg H.P."/>
            <person name="Cantor M.N."/>
            <person name="Hua S.X."/>
        </authorList>
    </citation>
    <scope>NUCLEOTIDE SEQUENCE [LARGE SCALE GENOMIC DNA]</scope>
    <source>
        <strain evidence="11 12">Foug A</strain>
    </source>
</reference>
<evidence type="ECO:0000256" key="2">
    <source>
        <dbReference type="ARBA" id="ARBA00009085"/>
    </source>
</evidence>
<dbReference type="InParanoid" id="A0A0C3DKU0"/>
<evidence type="ECO:0000256" key="3">
    <source>
        <dbReference type="ARBA" id="ARBA00012759"/>
    </source>
</evidence>
<name>A0A0C3DKU0_9AGAM</name>
<reference evidence="12" key="2">
    <citation type="submission" date="2015-01" db="EMBL/GenBank/DDBJ databases">
        <title>Evolutionary Origins and Diversification of the Mycorrhizal Mutualists.</title>
        <authorList>
            <consortium name="DOE Joint Genome Institute"/>
            <consortium name="Mycorrhizal Genomics Consortium"/>
            <person name="Kohler A."/>
            <person name="Kuo A."/>
            <person name="Nagy L.G."/>
            <person name="Floudas D."/>
            <person name="Copeland A."/>
            <person name="Barry K.W."/>
            <person name="Cichocki N."/>
            <person name="Veneault-Fourrey C."/>
            <person name="LaButti K."/>
            <person name="Lindquist E.A."/>
            <person name="Lipzen A."/>
            <person name="Lundell T."/>
            <person name="Morin E."/>
            <person name="Murat C."/>
            <person name="Riley R."/>
            <person name="Ohm R."/>
            <person name="Sun H."/>
            <person name="Tunlid A."/>
            <person name="Henrissat B."/>
            <person name="Grigoriev I.V."/>
            <person name="Hibbett D.S."/>
            <person name="Martin F."/>
        </authorList>
    </citation>
    <scope>NUCLEOTIDE SEQUENCE [LARGE SCALE GENOMIC DNA]</scope>
    <source>
        <strain evidence="12">Foug A</strain>
    </source>
</reference>